<dbReference type="EMBL" id="MOOE01000007">
    <property type="protein sequence ID" value="KAK1527643.1"/>
    <property type="molecule type" value="Genomic_DNA"/>
</dbReference>
<protein>
    <recommendedName>
        <fullName evidence="4">Secreted protein</fullName>
    </recommendedName>
</protein>
<reference evidence="2 3" key="1">
    <citation type="submission" date="2016-10" db="EMBL/GenBank/DDBJ databases">
        <title>The genome sequence of Colletotrichum fioriniae PJ7.</title>
        <authorList>
            <person name="Baroncelli R."/>
        </authorList>
    </citation>
    <scope>NUCLEOTIDE SEQUENCE [LARGE SCALE GENOMIC DNA]</scope>
    <source>
        <strain evidence="2 3">IMI 309622</strain>
    </source>
</reference>
<dbReference type="GeneID" id="85339615"/>
<gene>
    <name evidence="2" type="ORF">CCOS01_07905</name>
</gene>
<evidence type="ECO:0000256" key="1">
    <source>
        <dbReference type="SAM" id="SignalP"/>
    </source>
</evidence>
<evidence type="ECO:0000313" key="2">
    <source>
        <dbReference type="EMBL" id="KAK1527643.1"/>
    </source>
</evidence>
<feature type="chain" id="PRO_5042526530" description="Secreted protein" evidence="1">
    <location>
        <begin position="23"/>
        <end position="85"/>
    </location>
</feature>
<dbReference type="RefSeq" id="XP_060313960.1">
    <property type="nucleotide sequence ID" value="XM_060456068.1"/>
</dbReference>
<proteinExistence type="predicted"/>
<evidence type="ECO:0008006" key="4">
    <source>
        <dbReference type="Google" id="ProtNLM"/>
    </source>
</evidence>
<feature type="signal peptide" evidence="1">
    <location>
        <begin position="1"/>
        <end position="22"/>
    </location>
</feature>
<dbReference type="AlphaFoldDB" id="A0AAJ0E1W2"/>
<organism evidence="2 3">
    <name type="scientific">Colletotrichum costaricense</name>
    <dbReference type="NCBI Taxonomy" id="1209916"/>
    <lineage>
        <taxon>Eukaryota</taxon>
        <taxon>Fungi</taxon>
        <taxon>Dikarya</taxon>
        <taxon>Ascomycota</taxon>
        <taxon>Pezizomycotina</taxon>
        <taxon>Sordariomycetes</taxon>
        <taxon>Hypocreomycetidae</taxon>
        <taxon>Glomerellales</taxon>
        <taxon>Glomerellaceae</taxon>
        <taxon>Colletotrichum</taxon>
        <taxon>Colletotrichum acutatum species complex</taxon>
    </lineage>
</organism>
<sequence length="85" mass="9672">MHKRSRRRFWCSFLCVYLFCEAESPLPGITGRMELELSRLCLTRYSSPAPLLCHRSSIHIEHVGGRCDEIIGNCLLVQPGNHVAC</sequence>
<evidence type="ECO:0000313" key="3">
    <source>
        <dbReference type="Proteomes" id="UP001240678"/>
    </source>
</evidence>
<keyword evidence="3" id="KW-1185">Reference proteome</keyword>
<accession>A0AAJ0E1W2</accession>
<dbReference type="Proteomes" id="UP001240678">
    <property type="component" value="Unassembled WGS sequence"/>
</dbReference>
<keyword evidence="1" id="KW-0732">Signal</keyword>
<name>A0AAJ0E1W2_9PEZI</name>
<comment type="caution">
    <text evidence="2">The sequence shown here is derived from an EMBL/GenBank/DDBJ whole genome shotgun (WGS) entry which is preliminary data.</text>
</comment>